<dbReference type="Gene3D" id="3.40.50.1820">
    <property type="entry name" value="alpha/beta hydrolase"/>
    <property type="match status" value="1"/>
</dbReference>
<evidence type="ECO:0000313" key="5">
    <source>
        <dbReference type="Proteomes" id="UP000008793"/>
    </source>
</evidence>
<protein>
    <submittedName>
        <fullName evidence="4">Phospholipase/Carboxylesterase</fullName>
    </submittedName>
</protein>
<dbReference type="STRING" id="634500.EbC_43350"/>
<evidence type="ECO:0000256" key="1">
    <source>
        <dbReference type="ARBA" id="ARBA00006499"/>
    </source>
</evidence>
<dbReference type="eggNOG" id="COG0400">
    <property type="taxonomic scope" value="Bacteria"/>
</dbReference>
<evidence type="ECO:0000313" key="4">
    <source>
        <dbReference type="EMBL" id="CAX61866.1"/>
    </source>
</evidence>
<reference evidence="4 5" key="1">
    <citation type="journal article" date="2010" name="BMC Genomics">
        <title>Genome comparison of the epiphytic bacteria Erwinia billingiae and E. tasmaniensis with the pear pathogen E. pyrifoliae.</title>
        <authorList>
            <person name="Kube M."/>
            <person name="Migdoll A.M."/>
            <person name="Gehring I."/>
            <person name="Heitmann K."/>
            <person name="Mayer Y."/>
            <person name="Kuhl H."/>
            <person name="Knaust F."/>
            <person name="Geider K."/>
            <person name="Reinhardt R."/>
        </authorList>
    </citation>
    <scope>NUCLEOTIDE SEQUENCE [LARGE SCALE GENOMIC DNA]</scope>
    <source>
        <strain evidence="4 5">Eb661</strain>
    </source>
</reference>
<keyword evidence="5" id="KW-1185">Reference proteome</keyword>
<dbReference type="SUPFAM" id="SSF53474">
    <property type="entry name" value="alpha/beta-Hydrolases"/>
    <property type="match status" value="1"/>
</dbReference>
<keyword evidence="2" id="KW-0378">Hydrolase</keyword>
<proteinExistence type="inferred from homology"/>
<dbReference type="Pfam" id="PF02230">
    <property type="entry name" value="Abhydrolase_2"/>
    <property type="match status" value="1"/>
</dbReference>
<dbReference type="InterPro" id="IPR029058">
    <property type="entry name" value="AB_hydrolase_fold"/>
</dbReference>
<dbReference type="InterPro" id="IPR050565">
    <property type="entry name" value="LYPA1-2/EST-like"/>
</dbReference>
<accession>D8ML38</accession>
<dbReference type="KEGG" id="ebi:EbC_43350"/>
<evidence type="ECO:0000256" key="2">
    <source>
        <dbReference type="ARBA" id="ARBA00022801"/>
    </source>
</evidence>
<dbReference type="EMBL" id="FP236843">
    <property type="protein sequence ID" value="CAX61866.1"/>
    <property type="molecule type" value="Genomic_DNA"/>
</dbReference>
<evidence type="ECO:0000259" key="3">
    <source>
        <dbReference type="Pfam" id="PF02230"/>
    </source>
</evidence>
<feature type="domain" description="Phospholipase/carboxylesterase/thioesterase" evidence="3">
    <location>
        <begin position="2"/>
        <end position="198"/>
    </location>
</feature>
<name>D8ML38_ERWBE</name>
<dbReference type="PANTHER" id="PTHR10655">
    <property type="entry name" value="LYSOPHOSPHOLIPASE-RELATED"/>
    <property type="match status" value="1"/>
</dbReference>
<dbReference type="PANTHER" id="PTHR10655:SF17">
    <property type="entry name" value="LYSOPHOSPHOLIPASE-LIKE PROTEIN 1"/>
    <property type="match status" value="1"/>
</dbReference>
<dbReference type="HOGENOM" id="CLU_049413_5_2_6"/>
<dbReference type="AlphaFoldDB" id="D8ML38"/>
<sequence>MATGLVILLHGVGSNGEDLAGLGAHWSGDLPGVSFASPNAPFRFDHGPGYQWFSLNGITPDNRPARVEAARDAFDRQLSAILTEHQMENQLDKVVLVGFSQGSIMGLDAIVSGRWPVAGLVSFSGRLASPTPYHPAVNTPVLMIHGMADSVIPYGETETAAAALREAGVTVSTQFDASIGHTISAQGARSAAEFIARCLA</sequence>
<organism evidence="5">
    <name type="scientific">Erwinia billingiae (strain Eb661)</name>
    <dbReference type="NCBI Taxonomy" id="634500"/>
    <lineage>
        <taxon>Bacteria</taxon>
        <taxon>Pseudomonadati</taxon>
        <taxon>Pseudomonadota</taxon>
        <taxon>Gammaproteobacteria</taxon>
        <taxon>Enterobacterales</taxon>
        <taxon>Erwiniaceae</taxon>
        <taxon>Erwinia</taxon>
    </lineage>
</organism>
<dbReference type="InterPro" id="IPR003140">
    <property type="entry name" value="PLipase/COase/thioEstase"/>
</dbReference>
<dbReference type="RefSeq" id="WP_013204337.1">
    <property type="nucleotide sequence ID" value="NC_014306.1"/>
</dbReference>
<dbReference type="Proteomes" id="UP000008793">
    <property type="component" value="Chromosome"/>
</dbReference>
<comment type="similarity">
    <text evidence="1">Belongs to the AB hydrolase superfamily. AB hydrolase 2 family.</text>
</comment>
<dbReference type="GO" id="GO:0016787">
    <property type="term" value="F:hydrolase activity"/>
    <property type="evidence" value="ECO:0007669"/>
    <property type="project" value="UniProtKB-KW"/>
</dbReference>
<dbReference type="GeneID" id="90514255"/>
<gene>
    <name evidence="4" type="ordered locus">EbC_43350</name>
</gene>